<proteinExistence type="inferred from homology"/>
<dbReference type="EMBL" id="SLZV01000010">
    <property type="protein sequence ID" value="TCS68229.1"/>
    <property type="molecule type" value="Genomic_DNA"/>
</dbReference>
<evidence type="ECO:0000256" key="1">
    <source>
        <dbReference type="ARBA" id="ARBA00010541"/>
    </source>
</evidence>
<sequence>MSMENKEGPEKFSFLQEVIKEKPLNRKKLMHKAAGLAAAGILFGAFASISFCVFQPWVDEQLNAEEEITIPKDEEPEEHPQEAKAEEEEREPELTLENFKELERAMYQVAAEANKSIVSVTSAGEDDNWTEEERKEGTGACGVIMPSNSREYLILTMGSAIKDAEQIQVTFGDGVSYDAAVRKKDAVLGIAVLAVDRNQVSDSTKNQIQEAVLGNSNMTYKGDVVIALGSLFGYSKGMGYGIISSNKNTVSVADRVYRLLDTDIPASRQGSGVLFNIDGEVIGFTFAAEQVTDESSTLRVLAVSDVKEELEKLLNGNSVPYIGIVGTNVTDEIAEAQKLPKGIYVKEIEADSPGMAAGVQCGDIITAMDGDPVVTVKALHNKLLTFQPGDEVKLSAKRLGSEGYVEISYTVVIGGAEKK</sequence>
<dbReference type="SUPFAM" id="SSF50494">
    <property type="entry name" value="Trypsin-like serine proteases"/>
    <property type="match status" value="1"/>
</dbReference>
<reference evidence="7 10" key="1">
    <citation type="journal article" date="2018" name="Int. J. Syst. Evol. Microbiol.">
        <title>Draft Genome Sequence of Faecalimonas umbilicata JCM 30896T, an Acetate-Producing Bacterium Isolated from Human Feces.</title>
        <authorList>
            <person name="Sakamoto M."/>
            <person name="Ikeyama N."/>
            <person name="Yuki M."/>
            <person name="Ohkuma M."/>
        </authorList>
    </citation>
    <scope>NUCLEOTIDE SEQUENCE [LARGE SCALE GENOMIC DNA]</scope>
    <source>
        <strain evidence="7 10">EGH7</strain>
    </source>
</reference>
<reference evidence="8 9" key="2">
    <citation type="submission" date="2019-03" db="EMBL/GenBank/DDBJ databases">
        <title>Genomic Encyclopedia of Type Strains, Phase IV (KMG-IV): sequencing the most valuable type-strain genomes for metagenomic binning, comparative biology and taxonomic classification.</title>
        <authorList>
            <person name="Goeker M."/>
        </authorList>
    </citation>
    <scope>NUCLEOTIDE SEQUENCE [LARGE SCALE GENOMIC DNA]</scope>
    <source>
        <strain evidence="8 9">DSM 103426</strain>
    </source>
</reference>
<feature type="transmembrane region" description="Helical" evidence="5">
    <location>
        <begin position="33"/>
        <end position="58"/>
    </location>
</feature>
<evidence type="ECO:0000256" key="3">
    <source>
        <dbReference type="ARBA" id="ARBA00022801"/>
    </source>
</evidence>
<comment type="similarity">
    <text evidence="1">Belongs to the peptidase S1C family.</text>
</comment>
<feature type="compositionally biased region" description="Basic and acidic residues" evidence="4">
    <location>
        <begin position="69"/>
        <end position="84"/>
    </location>
</feature>
<evidence type="ECO:0000313" key="10">
    <source>
        <dbReference type="Proteomes" id="UP000702954"/>
    </source>
</evidence>
<protein>
    <submittedName>
        <fullName evidence="7 8">Serine protease</fullName>
    </submittedName>
</protein>
<keyword evidence="2 8" id="KW-0645">Protease</keyword>
<keyword evidence="10" id="KW-1185">Reference proteome</keyword>
<evidence type="ECO:0000256" key="4">
    <source>
        <dbReference type="SAM" id="MobiDB-lite"/>
    </source>
</evidence>
<keyword evidence="5" id="KW-0812">Transmembrane</keyword>
<dbReference type="Proteomes" id="UP000702954">
    <property type="component" value="Unassembled WGS sequence"/>
</dbReference>
<dbReference type="Proteomes" id="UP000294613">
    <property type="component" value="Unassembled WGS sequence"/>
</dbReference>
<dbReference type="Pfam" id="PF13365">
    <property type="entry name" value="Trypsin_2"/>
    <property type="match status" value="1"/>
</dbReference>
<dbReference type="AlphaFoldDB" id="A0A4R3JR12"/>
<dbReference type="RefSeq" id="WP_008977102.1">
    <property type="nucleotide sequence ID" value="NZ_BHEO01000002.1"/>
</dbReference>
<dbReference type="PANTHER" id="PTHR22939">
    <property type="entry name" value="SERINE PROTEASE FAMILY S1C HTRA-RELATED"/>
    <property type="match status" value="1"/>
</dbReference>
<dbReference type="EMBL" id="BHEO01000002">
    <property type="protein sequence ID" value="GBU03863.1"/>
    <property type="molecule type" value="Genomic_DNA"/>
</dbReference>
<dbReference type="PROSITE" id="PS50106">
    <property type="entry name" value="PDZ"/>
    <property type="match status" value="1"/>
</dbReference>
<evidence type="ECO:0000313" key="9">
    <source>
        <dbReference type="Proteomes" id="UP000294613"/>
    </source>
</evidence>
<dbReference type="InterPro" id="IPR001478">
    <property type="entry name" value="PDZ"/>
</dbReference>
<dbReference type="InterPro" id="IPR009003">
    <property type="entry name" value="Peptidase_S1_PA"/>
</dbReference>
<evidence type="ECO:0000259" key="6">
    <source>
        <dbReference type="PROSITE" id="PS50106"/>
    </source>
</evidence>
<dbReference type="InterPro" id="IPR043504">
    <property type="entry name" value="Peptidase_S1_PA_chymotrypsin"/>
</dbReference>
<keyword evidence="5" id="KW-0472">Membrane</keyword>
<dbReference type="SUPFAM" id="SSF50156">
    <property type="entry name" value="PDZ domain-like"/>
    <property type="match status" value="1"/>
</dbReference>
<dbReference type="GO" id="GO:0004252">
    <property type="term" value="F:serine-type endopeptidase activity"/>
    <property type="evidence" value="ECO:0007669"/>
    <property type="project" value="InterPro"/>
</dbReference>
<dbReference type="Gene3D" id="2.30.42.10">
    <property type="match status" value="1"/>
</dbReference>
<dbReference type="PANTHER" id="PTHR22939:SF129">
    <property type="entry name" value="SERINE PROTEASE HTRA2, MITOCHONDRIAL"/>
    <property type="match status" value="1"/>
</dbReference>
<gene>
    <name evidence="8" type="ORF">EDD74_11057</name>
    <name evidence="7" type="ORF">FAEUMB_04040</name>
</gene>
<dbReference type="SMART" id="SM00228">
    <property type="entry name" value="PDZ"/>
    <property type="match status" value="1"/>
</dbReference>
<keyword evidence="3" id="KW-0378">Hydrolase</keyword>
<organism evidence="8 9">
    <name type="scientific">Faecalimonas umbilicata</name>
    <dbReference type="NCBI Taxonomy" id="1912855"/>
    <lineage>
        <taxon>Bacteria</taxon>
        <taxon>Bacillati</taxon>
        <taxon>Bacillota</taxon>
        <taxon>Clostridia</taxon>
        <taxon>Lachnospirales</taxon>
        <taxon>Lachnospiraceae</taxon>
        <taxon>Faecalimonas</taxon>
    </lineage>
</organism>
<accession>A0A4R3JR12</accession>
<evidence type="ECO:0000313" key="7">
    <source>
        <dbReference type="EMBL" id="GBU03863.1"/>
    </source>
</evidence>
<evidence type="ECO:0000313" key="8">
    <source>
        <dbReference type="EMBL" id="TCS68229.1"/>
    </source>
</evidence>
<evidence type="ECO:0000256" key="2">
    <source>
        <dbReference type="ARBA" id="ARBA00022670"/>
    </source>
</evidence>
<dbReference type="Pfam" id="PF13180">
    <property type="entry name" value="PDZ_2"/>
    <property type="match status" value="1"/>
</dbReference>
<dbReference type="InterPro" id="IPR036034">
    <property type="entry name" value="PDZ_sf"/>
</dbReference>
<keyword evidence="5" id="KW-1133">Transmembrane helix</keyword>
<dbReference type="Gene3D" id="2.40.10.10">
    <property type="entry name" value="Trypsin-like serine proteases"/>
    <property type="match status" value="2"/>
</dbReference>
<dbReference type="GO" id="GO:0006508">
    <property type="term" value="P:proteolysis"/>
    <property type="evidence" value="ECO:0007669"/>
    <property type="project" value="UniProtKB-KW"/>
</dbReference>
<name>A0A4R3JR12_9FIRM</name>
<feature type="region of interest" description="Disordered" evidence="4">
    <location>
        <begin position="68"/>
        <end position="94"/>
    </location>
</feature>
<dbReference type="PRINTS" id="PR00834">
    <property type="entry name" value="PROTEASES2C"/>
</dbReference>
<dbReference type="InterPro" id="IPR001940">
    <property type="entry name" value="Peptidase_S1C"/>
</dbReference>
<feature type="domain" description="PDZ" evidence="6">
    <location>
        <begin position="307"/>
        <end position="400"/>
    </location>
</feature>
<comment type="caution">
    <text evidence="8">The sequence shown here is derived from an EMBL/GenBank/DDBJ whole genome shotgun (WGS) entry which is preliminary data.</text>
</comment>
<evidence type="ECO:0000256" key="5">
    <source>
        <dbReference type="SAM" id="Phobius"/>
    </source>
</evidence>